<evidence type="ECO:0000256" key="3">
    <source>
        <dbReference type="ARBA" id="ARBA00022475"/>
    </source>
</evidence>
<feature type="transmembrane region" description="Helical" evidence="7">
    <location>
        <begin position="61"/>
        <end position="94"/>
    </location>
</feature>
<accession>A0A2U2APG1</accession>
<sequence length="353" mass="39121">MDYNMLVIIWAGIILLGVAIYVVLDGFDLGVGMLYPFVKSEDDRTTLMNSIGPVWDGNETWLILGGAALFGIFPIAYSVVLSGFYIPVILLLMALIFRGVSFEFRGRVSEQRRNFWNNAFFLGSLFAGFFQGVIAGALVQGFDFMPAVDAINAPEGYVSKGALDLVMAGGIWAWLSPFSIVSGLGLTAFYALLGSTWAIKKTEGALQAHIRSLTRKIALIFFLLATIILVWTLMIWQEQLFMAENLWKVYLFGALYFVAIIVAFILMRSIQNPNTHWQPFIYSLLMAVLGAGALVGFLLPYIVPFQVTIFMAAAPESTLTFSLVGALIFIPLVLIYTGYIYYVFRGKVQGEGY</sequence>
<evidence type="ECO:0000313" key="9">
    <source>
        <dbReference type="Proteomes" id="UP000244948"/>
    </source>
</evidence>
<dbReference type="GO" id="GO:0009055">
    <property type="term" value="F:electron transfer activity"/>
    <property type="evidence" value="ECO:0007669"/>
    <property type="project" value="TreeGrafter"/>
</dbReference>
<evidence type="ECO:0000256" key="2">
    <source>
        <dbReference type="ARBA" id="ARBA00007543"/>
    </source>
</evidence>
<evidence type="ECO:0000256" key="1">
    <source>
        <dbReference type="ARBA" id="ARBA00004651"/>
    </source>
</evidence>
<dbReference type="GO" id="GO:0005886">
    <property type="term" value="C:plasma membrane"/>
    <property type="evidence" value="ECO:0007669"/>
    <property type="project" value="UniProtKB-SubCell"/>
</dbReference>
<feature type="transmembrane region" description="Helical" evidence="7">
    <location>
        <begin position="7"/>
        <end position="24"/>
    </location>
</feature>
<feature type="transmembrane region" description="Helical" evidence="7">
    <location>
        <begin position="279"/>
        <end position="303"/>
    </location>
</feature>
<dbReference type="RefSeq" id="WP_109236134.1">
    <property type="nucleotide sequence ID" value="NZ_BMXZ01000001.1"/>
</dbReference>
<keyword evidence="5 7" id="KW-1133">Transmembrane helix</keyword>
<dbReference type="GO" id="GO:0019646">
    <property type="term" value="P:aerobic electron transport chain"/>
    <property type="evidence" value="ECO:0007669"/>
    <property type="project" value="TreeGrafter"/>
</dbReference>
<keyword evidence="6 7" id="KW-0472">Membrane</keyword>
<dbReference type="GO" id="GO:0070069">
    <property type="term" value="C:cytochrome complex"/>
    <property type="evidence" value="ECO:0007669"/>
    <property type="project" value="TreeGrafter"/>
</dbReference>
<comment type="similarity">
    <text evidence="2">Belongs to the cytochrome ubiquinol oxidase subunit 2 family.</text>
</comment>
<feature type="transmembrane region" description="Helical" evidence="7">
    <location>
        <begin position="323"/>
        <end position="344"/>
    </location>
</feature>
<reference evidence="8 9" key="1">
    <citation type="journal article" date="2018" name="Genome Announc.">
        <title>Ignatzschineria cameli sp. nov., isolated from necrotic foot tissue of dromedaries (Camelus dromedarius) and associated maggots (Wohlfahrtia species) in Dubai.</title>
        <authorList>
            <person name="Tsang C.C."/>
            <person name="Tang J.Y."/>
            <person name="Fong J.Y."/>
            <person name="Kinne J."/>
            <person name="Lee H.H."/>
            <person name="Joseph M."/>
            <person name="Jose S."/>
            <person name="Schuster R.K."/>
            <person name="Tang Y."/>
            <person name="Sivakumar S."/>
            <person name="Chen J.H."/>
            <person name="Teng J.L."/>
            <person name="Lau S.K."/>
            <person name="Wernery U."/>
            <person name="Woo P.C."/>
        </authorList>
    </citation>
    <scope>NUCLEOTIDE SEQUENCE [LARGE SCALE GENOMIC DNA]</scope>
    <source>
        <strain evidence="8 9">KCTC 22643</strain>
    </source>
</reference>
<evidence type="ECO:0000313" key="8">
    <source>
        <dbReference type="EMBL" id="PWD85067.1"/>
    </source>
</evidence>
<keyword evidence="3" id="KW-1003">Cell membrane</keyword>
<keyword evidence="4 7" id="KW-0812">Transmembrane</keyword>
<dbReference type="Proteomes" id="UP000244948">
    <property type="component" value="Unassembled WGS sequence"/>
</dbReference>
<dbReference type="GO" id="GO:0016682">
    <property type="term" value="F:oxidoreductase activity, acting on diphenols and related substances as donors, oxygen as acceptor"/>
    <property type="evidence" value="ECO:0007669"/>
    <property type="project" value="TreeGrafter"/>
</dbReference>
<feature type="transmembrane region" description="Helical" evidence="7">
    <location>
        <begin position="249"/>
        <end position="267"/>
    </location>
</feature>
<feature type="transmembrane region" description="Helical" evidence="7">
    <location>
        <begin position="217"/>
        <end position="237"/>
    </location>
</feature>
<dbReference type="InterPro" id="IPR003317">
    <property type="entry name" value="Cyt-d_oxidase_su2"/>
</dbReference>
<dbReference type="Pfam" id="PF02322">
    <property type="entry name" value="Cyt_bd_oxida_II"/>
    <property type="match status" value="1"/>
</dbReference>
<dbReference type="EMBL" id="QEWR01000002">
    <property type="protein sequence ID" value="PWD85067.1"/>
    <property type="molecule type" value="Genomic_DNA"/>
</dbReference>
<organism evidence="8 9">
    <name type="scientific">Ignatzschineria indica</name>
    <dbReference type="NCBI Taxonomy" id="472583"/>
    <lineage>
        <taxon>Bacteria</taxon>
        <taxon>Pseudomonadati</taxon>
        <taxon>Pseudomonadota</taxon>
        <taxon>Gammaproteobacteria</taxon>
        <taxon>Cardiobacteriales</taxon>
        <taxon>Ignatzschineriaceae</taxon>
        <taxon>Ignatzschineria</taxon>
    </lineage>
</organism>
<feature type="transmembrane region" description="Helical" evidence="7">
    <location>
        <begin position="115"/>
        <end position="139"/>
    </location>
</feature>
<comment type="caution">
    <text evidence="8">The sequence shown here is derived from an EMBL/GenBank/DDBJ whole genome shotgun (WGS) entry which is preliminary data.</text>
</comment>
<evidence type="ECO:0000256" key="7">
    <source>
        <dbReference type="SAM" id="Phobius"/>
    </source>
</evidence>
<gene>
    <name evidence="8" type="primary">cydB</name>
    <name evidence="8" type="ORF">DC082_05995</name>
</gene>
<dbReference type="NCBIfam" id="TIGR00203">
    <property type="entry name" value="cydB"/>
    <property type="match status" value="1"/>
</dbReference>
<name>A0A2U2APG1_9GAMM</name>
<dbReference type="PANTHER" id="PTHR43141:SF4">
    <property type="entry name" value="CYTOCHROME BD2 SUBUNIT II"/>
    <property type="match status" value="1"/>
</dbReference>
<dbReference type="AlphaFoldDB" id="A0A2U2APG1"/>
<evidence type="ECO:0000256" key="5">
    <source>
        <dbReference type="ARBA" id="ARBA00022989"/>
    </source>
</evidence>
<proteinExistence type="inferred from homology"/>
<protein>
    <submittedName>
        <fullName evidence="8">Cytochrome d ubiquinol oxidase subunit II</fullName>
    </submittedName>
</protein>
<feature type="transmembrane region" description="Helical" evidence="7">
    <location>
        <begin position="171"/>
        <end position="193"/>
    </location>
</feature>
<evidence type="ECO:0000256" key="4">
    <source>
        <dbReference type="ARBA" id="ARBA00022692"/>
    </source>
</evidence>
<keyword evidence="9" id="KW-1185">Reference proteome</keyword>
<comment type="subcellular location">
    <subcellularLocation>
        <location evidence="1">Cell membrane</location>
        <topology evidence="1">Multi-pass membrane protein</topology>
    </subcellularLocation>
</comment>
<evidence type="ECO:0000256" key="6">
    <source>
        <dbReference type="ARBA" id="ARBA00023136"/>
    </source>
</evidence>
<dbReference type="PANTHER" id="PTHR43141">
    <property type="entry name" value="CYTOCHROME BD2 SUBUNIT II"/>
    <property type="match status" value="1"/>
</dbReference>